<proteinExistence type="predicted"/>
<dbReference type="STRING" id="1036779.SAMN04515666_104515"/>
<evidence type="ECO:0000313" key="1">
    <source>
        <dbReference type="EMBL" id="SEL63214.1"/>
    </source>
</evidence>
<sequence length="80" mass="8740">MPAMPKDRLIAALGAQLRAERETRDALRDVIANGQLDREVLLAILSDPVPIVTRDEIVRAEAWLRGLPPALPAPPKLRAA</sequence>
<gene>
    <name evidence="1" type="ORF">SAMN04515666_104515</name>
</gene>
<keyword evidence="2" id="KW-1185">Reference proteome</keyword>
<evidence type="ECO:0000313" key="2">
    <source>
        <dbReference type="Proteomes" id="UP000199664"/>
    </source>
</evidence>
<dbReference type="RefSeq" id="WP_091835880.1">
    <property type="nucleotide sequence ID" value="NZ_FOAN01000004.1"/>
</dbReference>
<name>A0A1H7RTV8_9HYPH</name>
<dbReference type="OrthoDB" id="8421409at2"/>
<reference evidence="2" key="1">
    <citation type="submission" date="2016-10" db="EMBL/GenBank/DDBJ databases">
        <authorList>
            <person name="Varghese N."/>
            <person name="Submissions S."/>
        </authorList>
    </citation>
    <scope>NUCLEOTIDE SEQUENCE [LARGE SCALE GENOMIC DNA]</scope>
    <source>
        <strain evidence="2">LMG 26383,CCUG 61248,R- 45681</strain>
    </source>
</reference>
<dbReference type="EMBL" id="FOAN01000004">
    <property type="protein sequence ID" value="SEL63214.1"/>
    <property type="molecule type" value="Genomic_DNA"/>
</dbReference>
<dbReference type="AlphaFoldDB" id="A0A1H7RTV8"/>
<organism evidence="1 2">
    <name type="scientific">Bosea lupini</name>
    <dbReference type="NCBI Taxonomy" id="1036779"/>
    <lineage>
        <taxon>Bacteria</taxon>
        <taxon>Pseudomonadati</taxon>
        <taxon>Pseudomonadota</taxon>
        <taxon>Alphaproteobacteria</taxon>
        <taxon>Hyphomicrobiales</taxon>
        <taxon>Boseaceae</taxon>
        <taxon>Bosea</taxon>
    </lineage>
</organism>
<dbReference type="Proteomes" id="UP000199664">
    <property type="component" value="Unassembled WGS sequence"/>
</dbReference>
<protein>
    <submittedName>
        <fullName evidence="1">Uncharacterized protein</fullName>
    </submittedName>
</protein>
<accession>A0A1H7RTV8</accession>